<feature type="transmembrane region" description="Helical" evidence="6">
    <location>
        <begin position="411"/>
        <end position="433"/>
    </location>
</feature>
<feature type="transmembrane region" description="Helical" evidence="6">
    <location>
        <begin position="51"/>
        <end position="75"/>
    </location>
</feature>
<sequence>MDSELGKKPLTPEEVISVQTTRDNGLLEVPSLAALGLEESHVKRNFNMLSILALGFNICASWVGIAASIAFAIAAGGTVSLLYGLLVVVFFNMCIALSLAELASVYPTAGGQYHFVSILSPKAYARAFSYTCGFTGVAAWIAISSAVTIAVSHGIVTIVLRWHPDFSPTHWQEFLLYQAINVYSFLHNLFLSKRNPLLYDFGFALSLSAFIVITICCPAVAKEHASSSDVWTSFVNSAASWPDGVSFFIGLTTPQFMLLGLDGALHMAEECLEPEKVVPKALIATVGVGGVTAFLFAISMSYCLTDLELVLNSPTGFPIYALWEQATGSVAAIIVFMTCLTILGLITLHAINQTSSRLTWSFARDNGLIFPTFLSRMNTRWQVPVYSLLLDHVCIGLIGLLYLASSTAFNSFINTAEITTLLSVGCPSILVLWRKRSTEFLPENRSFRLPNWLGYFVNIAGLIYVALMTVFFCLPTELPVTGANMNYCSVVLAVIFLVGVGNWFFHARKNYEGPRLDFRRPVED</sequence>
<dbReference type="InterPro" id="IPR002293">
    <property type="entry name" value="AA/rel_permease1"/>
</dbReference>
<evidence type="ECO:0000256" key="1">
    <source>
        <dbReference type="ARBA" id="ARBA00004141"/>
    </source>
</evidence>
<keyword evidence="2" id="KW-0813">Transport</keyword>
<dbReference type="OrthoDB" id="4476201at2759"/>
<feature type="transmembrane region" description="Helical" evidence="6">
    <location>
        <begin position="127"/>
        <end position="155"/>
    </location>
</feature>
<dbReference type="RefSeq" id="XP_016221631.1">
    <property type="nucleotide sequence ID" value="XM_016372299.1"/>
</dbReference>
<dbReference type="GO" id="GO:0022857">
    <property type="term" value="F:transmembrane transporter activity"/>
    <property type="evidence" value="ECO:0007669"/>
    <property type="project" value="InterPro"/>
</dbReference>
<feature type="transmembrane region" description="Helical" evidence="6">
    <location>
        <begin position="175"/>
        <end position="191"/>
    </location>
</feature>
<dbReference type="HOGENOM" id="CLU_004495_2_4_1"/>
<dbReference type="GO" id="GO:0016020">
    <property type="term" value="C:membrane"/>
    <property type="evidence" value="ECO:0007669"/>
    <property type="project" value="UniProtKB-SubCell"/>
</dbReference>
<protein>
    <recommendedName>
        <fullName evidence="9">Choline transport protein</fullName>
    </recommendedName>
</protein>
<dbReference type="Pfam" id="PF13520">
    <property type="entry name" value="AA_permease_2"/>
    <property type="match status" value="1"/>
</dbReference>
<evidence type="ECO:0008006" key="9">
    <source>
        <dbReference type="Google" id="ProtNLM"/>
    </source>
</evidence>
<dbReference type="STRING" id="212818.A0A0D1Z5I0"/>
<keyword evidence="3 6" id="KW-0812">Transmembrane</keyword>
<dbReference type="PANTHER" id="PTHR45649:SF24">
    <property type="entry name" value="TRANSPORT PROTEIN, PUTATIVE (AFU_ORTHOLOGUE AFUA_2G15150)-RELATED"/>
    <property type="match status" value="1"/>
</dbReference>
<name>A0A0D1Z5I0_EXOME</name>
<evidence type="ECO:0000256" key="5">
    <source>
        <dbReference type="ARBA" id="ARBA00023136"/>
    </source>
</evidence>
<dbReference type="AlphaFoldDB" id="A0A0D1Z5I0"/>
<organism evidence="7 8">
    <name type="scientific">Exophiala mesophila</name>
    <name type="common">Black yeast-like fungus</name>
    <dbReference type="NCBI Taxonomy" id="212818"/>
    <lineage>
        <taxon>Eukaryota</taxon>
        <taxon>Fungi</taxon>
        <taxon>Dikarya</taxon>
        <taxon>Ascomycota</taxon>
        <taxon>Pezizomycotina</taxon>
        <taxon>Eurotiomycetes</taxon>
        <taxon>Chaetothyriomycetidae</taxon>
        <taxon>Chaetothyriales</taxon>
        <taxon>Herpotrichiellaceae</taxon>
        <taxon>Exophiala</taxon>
    </lineage>
</organism>
<dbReference type="Proteomes" id="UP000054302">
    <property type="component" value="Unassembled WGS sequence"/>
</dbReference>
<feature type="transmembrane region" description="Helical" evidence="6">
    <location>
        <begin position="330"/>
        <end position="351"/>
    </location>
</feature>
<feature type="transmembrane region" description="Helical" evidence="6">
    <location>
        <begin position="453"/>
        <end position="472"/>
    </location>
</feature>
<keyword evidence="5 6" id="KW-0472">Membrane</keyword>
<feature type="transmembrane region" description="Helical" evidence="6">
    <location>
        <begin position="484"/>
        <end position="505"/>
    </location>
</feature>
<dbReference type="PIRSF" id="PIRSF006060">
    <property type="entry name" value="AA_transporter"/>
    <property type="match status" value="1"/>
</dbReference>
<dbReference type="GeneID" id="27325247"/>
<comment type="subcellular location">
    <subcellularLocation>
        <location evidence="1">Membrane</location>
        <topology evidence="1">Multi-pass membrane protein</topology>
    </subcellularLocation>
</comment>
<evidence type="ECO:0000313" key="8">
    <source>
        <dbReference type="Proteomes" id="UP000054302"/>
    </source>
</evidence>
<reference evidence="7 8" key="1">
    <citation type="submission" date="2015-01" db="EMBL/GenBank/DDBJ databases">
        <title>The Genome Sequence of Exophiala mesophila CBS40295.</title>
        <authorList>
            <consortium name="The Broad Institute Genomics Platform"/>
            <person name="Cuomo C."/>
            <person name="de Hoog S."/>
            <person name="Gorbushina A."/>
            <person name="Stielow B."/>
            <person name="Teixiera M."/>
            <person name="Abouelleil A."/>
            <person name="Chapman S.B."/>
            <person name="Priest M."/>
            <person name="Young S.K."/>
            <person name="Wortman J."/>
            <person name="Nusbaum C."/>
            <person name="Birren B."/>
        </authorList>
    </citation>
    <scope>NUCLEOTIDE SEQUENCE [LARGE SCALE GENOMIC DNA]</scope>
    <source>
        <strain evidence="7 8">CBS 40295</strain>
    </source>
</reference>
<evidence type="ECO:0000256" key="2">
    <source>
        <dbReference type="ARBA" id="ARBA00022448"/>
    </source>
</evidence>
<feature type="transmembrane region" description="Helical" evidence="6">
    <location>
        <begin position="385"/>
        <end position="405"/>
    </location>
</feature>
<feature type="transmembrane region" description="Helical" evidence="6">
    <location>
        <begin position="198"/>
        <end position="221"/>
    </location>
</feature>
<dbReference type="VEuPathDB" id="FungiDB:PV10_07402"/>
<proteinExistence type="predicted"/>
<feature type="transmembrane region" description="Helical" evidence="6">
    <location>
        <begin position="281"/>
        <end position="302"/>
    </location>
</feature>
<feature type="transmembrane region" description="Helical" evidence="6">
    <location>
        <begin position="81"/>
        <end position="106"/>
    </location>
</feature>
<keyword evidence="8" id="KW-1185">Reference proteome</keyword>
<keyword evidence="4 6" id="KW-1133">Transmembrane helix</keyword>
<feature type="transmembrane region" description="Helical" evidence="6">
    <location>
        <begin position="241"/>
        <end position="261"/>
    </location>
</feature>
<evidence type="ECO:0000313" key="7">
    <source>
        <dbReference type="EMBL" id="KIV90057.1"/>
    </source>
</evidence>
<dbReference type="PANTHER" id="PTHR45649">
    <property type="entry name" value="AMINO-ACID PERMEASE BAT1"/>
    <property type="match status" value="1"/>
</dbReference>
<dbReference type="OMA" id="KHYHGPR"/>
<evidence type="ECO:0000256" key="6">
    <source>
        <dbReference type="SAM" id="Phobius"/>
    </source>
</evidence>
<evidence type="ECO:0000256" key="3">
    <source>
        <dbReference type="ARBA" id="ARBA00022692"/>
    </source>
</evidence>
<gene>
    <name evidence="7" type="ORF">PV10_07402</name>
</gene>
<accession>A0A0D1Z5I0</accession>
<dbReference type="EMBL" id="KN847524">
    <property type="protein sequence ID" value="KIV90057.1"/>
    <property type="molecule type" value="Genomic_DNA"/>
</dbReference>
<evidence type="ECO:0000256" key="4">
    <source>
        <dbReference type="ARBA" id="ARBA00022989"/>
    </source>
</evidence>
<dbReference type="Gene3D" id="1.20.1740.10">
    <property type="entry name" value="Amino acid/polyamine transporter I"/>
    <property type="match status" value="1"/>
</dbReference>